<evidence type="ECO:0000259" key="4">
    <source>
        <dbReference type="Pfam" id="PF00557"/>
    </source>
</evidence>
<dbReference type="AlphaFoldDB" id="A0A2M7BU20"/>
<dbReference type="PANTHER" id="PTHR46112">
    <property type="entry name" value="AMINOPEPTIDASE"/>
    <property type="match status" value="1"/>
</dbReference>
<dbReference type="InterPro" id="IPR050659">
    <property type="entry name" value="Peptidase_M24B"/>
</dbReference>
<evidence type="ECO:0000313" key="7">
    <source>
        <dbReference type="Proteomes" id="UP000230119"/>
    </source>
</evidence>
<dbReference type="GO" id="GO:0016787">
    <property type="term" value="F:hydrolase activity"/>
    <property type="evidence" value="ECO:0007669"/>
    <property type="project" value="UniProtKB-KW"/>
</dbReference>
<evidence type="ECO:0000313" key="6">
    <source>
        <dbReference type="EMBL" id="PIV08943.1"/>
    </source>
</evidence>
<dbReference type="SUPFAM" id="SSF53092">
    <property type="entry name" value="Creatinase/prolidase N-terminal domain"/>
    <property type="match status" value="1"/>
</dbReference>
<dbReference type="Gene3D" id="3.40.350.10">
    <property type="entry name" value="Creatinase/prolidase N-terminal domain"/>
    <property type="match status" value="1"/>
</dbReference>
<dbReference type="Gene3D" id="3.90.230.10">
    <property type="entry name" value="Creatinase/methionine aminopeptidase superfamily"/>
    <property type="match status" value="1"/>
</dbReference>
<feature type="non-terminal residue" evidence="6">
    <location>
        <position position="1"/>
    </location>
</feature>
<dbReference type="InterPro" id="IPR001131">
    <property type="entry name" value="Peptidase_M24B_aminopep-P_CS"/>
</dbReference>
<reference evidence="7" key="1">
    <citation type="submission" date="2017-09" db="EMBL/GenBank/DDBJ databases">
        <title>Depth-based differentiation of microbial function through sediment-hosted aquifers and enrichment of novel symbionts in the deep terrestrial subsurface.</title>
        <authorList>
            <person name="Probst A.J."/>
            <person name="Ladd B."/>
            <person name="Jarett J.K."/>
            <person name="Geller-Mcgrath D.E."/>
            <person name="Sieber C.M.K."/>
            <person name="Emerson J.B."/>
            <person name="Anantharaman K."/>
            <person name="Thomas B.C."/>
            <person name="Malmstrom R."/>
            <person name="Stieglmeier M."/>
            <person name="Klingl A."/>
            <person name="Woyke T."/>
            <person name="Ryan C.M."/>
            <person name="Banfield J.F."/>
        </authorList>
    </citation>
    <scope>NUCLEOTIDE SEQUENCE [LARGE SCALE GENOMIC DNA]</scope>
</reference>
<evidence type="ECO:0000259" key="5">
    <source>
        <dbReference type="Pfam" id="PF01321"/>
    </source>
</evidence>
<keyword evidence="2" id="KW-0378">Hydrolase</keyword>
<protein>
    <recommendedName>
        <fullName evidence="8">Peptidase M24 domain-containing protein</fullName>
    </recommendedName>
</protein>
<name>A0A2M7BU20_9BACT</name>
<accession>A0A2M7BU20</accession>
<evidence type="ECO:0008006" key="8">
    <source>
        <dbReference type="Google" id="ProtNLM"/>
    </source>
</evidence>
<dbReference type="InterPro" id="IPR029149">
    <property type="entry name" value="Creatin/AminoP/Spt16_N"/>
</dbReference>
<dbReference type="GO" id="GO:0046872">
    <property type="term" value="F:metal ion binding"/>
    <property type="evidence" value="ECO:0007669"/>
    <property type="project" value="UniProtKB-KW"/>
</dbReference>
<evidence type="ECO:0000256" key="3">
    <source>
        <dbReference type="RuleBase" id="RU000590"/>
    </source>
</evidence>
<dbReference type="EMBL" id="PEVA01000003">
    <property type="protein sequence ID" value="PIV08943.1"/>
    <property type="molecule type" value="Genomic_DNA"/>
</dbReference>
<sequence length="329" mass="37185">YTTGFETLSPSEREAYVLVTKERLYIITDSRYERGEVNETIVFSFTKEGKTVTDVIAELCKLHSVTSLGYEADNLTWNEVQKLQKMGPTLTPLSRTLASSRSIKSEEEIFAIKQACHIGDLVLKDIIPYLHPGQTEKEIAWLIERSIREGYGAELAFDPIVAVDEHSAIPHYNTKKGSGIIKEESLLLLDFGVKKHNYCSDITRMVGMGKVSDEIKKTYTNLLTAQKKTIENLQSNERLKDVDLFCRNELKKNNLPNYQHSTGHGVGLEVHESPRISAISEDIKKSGQVVTIEPGVYYPGKWGMRIEDTVTVSAHGEIEVLTRYSKEWK</sequence>
<dbReference type="Proteomes" id="UP000230119">
    <property type="component" value="Unassembled WGS sequence"/>
</dbReference>
<organism evidence="6 7">
    <name type="scientific">Candidatus Roizmanbacteria bacterium CG03_land_8_20_14_0_80_39_12</name>
    <dbReference type="NCBI Taxonomy" id="1974847"/>
    <lineage>
        <taxon>Bacteria</taxon>
        <taxon>Candidatus Roizmaniibacteriota</taxon>
    </lineage>
</organism>
<feature type="domain" description="Peptidase M24" evidence="4">
    <location>
        <begin position="112"/>
        <end position="313"/>
    </location>
</feature>
<dbReference type="Pfam" id="PF01321">
    <property type="entry name" value="Creatinase_N"/>
    <property type="match status" value="1"/>
</dbReference>
<evidence type="ECO:0000256" key="1">
    <source>
        <dbReference type="ARBA" id="ARBA00022723"/>
    </source>
</evidence>
<comment type="caution">
    <text evidence="6">The sequence shown here is derived from an EMBL/GenBank/DDBJ whole genome shotgun (WGS) entry which is preliminary data.</text>
</comment>
<dbReference type="InterPro" id="IPR000994">
    <property type="entry name" value="Pept_M24"/>
</dbReference>
<comment type="similarity">
    <text evidence="3">Belongs to the peptidase M24B family.</text>
</comment>
<evidence type="ECO:0000256" key="2">
    <source>
        <dbReference type="ARBA" id="ARBA00022801"/>
    </source>
</evidence>
<keyword evidence="1 3" id="KW-0479">Metal-binding</keyword>
<dbReference type="PROSITE" id="PS00491">
    <property type="entry name" value="PROLINE_PEPTIDASE"/>
    <property type="match status" value="1"/>
</dbReference>
<gene>
    <name evidence="6" type="ORF">COS52_00045</name>
</gene>
<dbReference type="Pfam" id="PF00557">
    <property type="entry name" value="Peptidase_M24"/>
    <property type="match status" value="1"/>
</dbReference>
<feature type="domain" description="Creatinase N-terminal" evidence="5">
    <location>
        <begin position="1"/>
        <end position="103"/>
    </location>
</feature>
<proteinExistence type="inferred from homology"/>
<dbReference type="PANTHER" id="PTHR46112:SF3">
    <property type="entry name" value="AMINOPEPTIDASE YPDF"/>
    <property type="match status" value="1"/>
</dbReference>
<dbReference type="InterPro" id="IPR000587">
    <property type="entry name" value="Creatinase_N"/>
</dbReference>
<dbReference type="InterPro" id="IPR036005">
    <property type="entry name" value="Creatinase/aminopeptidase-like"/>
</dbReference>
<dbReference type="SUPFAM" id="SSF55920">
    <property type="entry name" value="Creatinase/aminopeptidase"/>
    <property type="match status" value="1"/>
</dbReference>